<feature type="transmembrane region" description="Helical" evidence="3">
    <location>
        <begin position="108"/>
        <end position="129"/>
    </location>
</feature>
<evidence type="ECO:0000256" key="3">
    <source>
        <dbReference type="SAM" id="Phobius"/>
    </source>
</evidence>
<dbReference type="AlphaFoldDB" id="A0A7G9T6H4"/>
<dbReference type="InterPro" id="IPR003784">
    <property type="entry name" value="BioY"/>
</dbReference>
<dbReference type="Pfam" id="PF02632">
    <property type="entry name" value="BioY"/>
    <property type="match status" value="1"/>
</dbReference>
<dbReference type="PANTHER" id="PTHR34295:SF1">
    <property type="entry name" value="BIOTIN TRANSPORTER BIOY"/>
    <property type="match status" value="1"/>
</dbReference>
<dbReference type="GO" id="GO:0005886">
    <property type="term" value="C:plasma membrane"/>
    <property type="evidence" value="ECO:0007669"/>
    <property type="project" value="UniProtKB-SubCell"/>
</dbReference>
<dbReference type="GO" id="GO:0015225">
    <property type="term" value="F:biotin transmembrane transporter activity"/>
    <property type="evidence" value="ECO:0007669"/>
    <property type="project" value="UniProtKB-UniRule"/>
</dbReference>
<evidence type="ECO:0000256" key="2">
    <source>
        <dbReference type="PIRNR" id="PIRNR016661"/>
    </source>
</evidence>
<proteinExistence type="inferred from homology"/>
<organism evidence="4 5">
    <name type="scientific">Weissella diestrammenae</name>
    <dbReference type="NCBI Taxonomy" id="1162633"/>
    <lineage>
        <taxon>Bacteria</taxon>
        <taxon>Bacillati</taxon>
        <taxon>Bacillota</taxon>
        <taxon>Bacilli</taxon>
        <taxon>Lactobacillales</taxon>
        <taxon>Lactobacillaceae</taxon>
        <taxon>Weissella</taxon>
    </lineage>
</organism>
<reference evidence="4 5" key="1">
    <citation type="submission" date="2020-08" db="EMBL/GenBank/DDBJ databases">
        <title>Genome sequence of Weissella diestrammenae KACC 16890T.</title>
        <authorList>
            <person name="Hyun D.-W."/>
            <person name="Bae J.-W."/>
        </authorList>
    </citation>
    <scope>NUCLEOTIDE SEQUENCE [LARGE SCALE GENOMIC DNA]</scope>
    <source>
        <strain evidence="4 5">KACC 16890</strain>
    </source>
</reference>
<feature type="transmembrane region" description="Helical" evidence="3">
    <location>
        <begin position="74"/>
        <end position="96"/>
    </location>
</feature>
<keyword evidence="3" id="KW-0812">Transmembrane</keyword>
<protein>
    <recommendedName>
        <fullName evidence="2">Biotin transporter</fullName>
    </recommendedName>
</protein>
<evidence type="ECO:0000256" key="1">
    <source>
        <dbReference type="ARBA" id="ARBA00010692"/>
    </source>
</evidence>
<keyword evidence="5" id="KW-1185">Reference proteome</keyword>
<feature type="transmembrane region" description="Helical" evidence="3">
    <location>
        <begin position="12"/>
        <end position="42"/>
    </location>
</feature>
<dbReference type="Proteomes" id="UP000515800">
    <property type="component" value="Chromosome"/>
</dbReference>
<keyword evidence="3" id="KW-1133">Transmembrane helix</keyword>
<evidence type="ECO:0000313" key="4">
    <source>
        <dbReference type="EMBL" id="QNN75699.1"/>
    </source>
</evidence>
<evidence type="ECO:0000313" key="5">
    <source>
        <dbReference type="Proteomes" id="UP000515800"/>
    </source>
</evidence>
<dbReference type="KEGG" id="wdi:H9L19_02185"/>
<dbReference type="PANTHER" id="PTHR34295">
    <property type="entry name" value="BIOTIN TRANSPORTER BIOY"/>
    <property type="match status" value="1"/>
</dbReference>
<keyword evidence="2" id="KW-1003">Cell membrane</keyword>
<accession>A0A7G9T6H4</accession>
<keyword evidence="2" id="KW-0813">Transport</keyword>
<dbReference type="PIRSF" id="PIRSF016661">
    <property type="entry name" value="BioY"/>
    <property type="match status" value="1"/>
</dbReference>
<feature type="transmembrane region" description="Helical" evidence="3">
    <location>
        <begin position="141"/>
        <end position="165"/>
    </location>
</feature>
<name>A0A7G9T6H4_9LACO</name>
<gene>
    <name evidence="4" type="ORF">H9L19_02185</name>
</gene>
<dbReference type="EMBL" id="CP060724">
    <property type="protein sequence ID" value="QNN75699.1"/>
    <property type="molecule type" value="Genomic_DNA"/>
</dbReference>
<sequence>MNVRTITLTGMMTAMIAVLAPVSIPLPLVPITLQTLIIPLVVSLTNFRVGWWSTVLYLLLGAIGLPVFSNWHGGLSILFGPTGGYLFGMLLFPLIIGGGLKIKRQWSMLLLSNVVAAIGQLLFGTFWLIATTGITINNGLMNGMVIFIVPTLVKVGIVVTLTVMVTRTITVPIGDGR</sequence>
<dbReference type="Gene3D" id="1.10.1760.20">
    <property type="match status" value="1"/>
</dbReference>
<feature type="transmembrane region" description="Helical" evidence="3">
    <location>
        <begin position="49"/>
        <end position="68"/>
    </location>
</feature>
<comment type="similarity">
    <text evidence="1 2">Belongs to the BioY family.</text>
</comment>
<dbReference type="RefSeq" id="WP_187529531.1">
    <property type="nucleotide sequence ID" value="NZ_CP060724.1"/>
</dbReference>
<keyword evidence="2 3" id="KW-0472">Membrane</keyword>
<comment type="subcellular location">
    <subcellularLocation>
        <location evidence="2">Cell membrane</location>
        <topology evidence="2">Multi-pass membrane protein</topology>
    </subcellularLocation>
</comment>